<feature type="domain" description="N-acetyltransferase" evidence="7">
    <location>
        <begin position="44"/>
        <end position="96"/>
    </location>
</feature>
<evidence type="ECO:0000313" key="8">
    <source>
        <dbReference type="EMBL" id="XAY04267.1"/>
    </source>
</evidence>
<dbReference type="PANTHER" id="PTHR36449">
    <property type="entry name" value="ACETYLTRANSFERASE-RELATED"/>
    <property type="match status" value="1"/>
</dbReference>
<protein>
    <submittedName>
        <fullName evidence="8">Acetyltransferase</fullName>
    </submittedName>
</protein>
<keyword evidence="3" id="KW-0808">Transferase</keyword>
<dbReference type="GO" id="GO:0016747">
    <property type="term" value="F:acyltransferase activity, transferring groups other than amino-acyl groups"/>
    <property type="evidence" value="ECO:0007669"/>
    <property type="project" value="InterPro"/>
</dbReference>
<evidence type="ECO:0000256" key="2">
    <source>
        <dbReference type="ARBA" id="ARBA00022649"/>
    </source>
</evidence>
<dbReference type="EMBL" id="CP114014">
    <property type="protein sequence ID" value="XAY04267.1"/>
    <property type="molecule type" value="Genomic_DNA"/>
</dbReference>
<dbReference type="KEGG" id="parq:DSM112329_01100"/>
<dbReference type="Pfam" id="PF13508">
    <property type="entry name" value="Acetyltransf_7"/>
    <property type="match status" value="1"/>
</dbReference>
<dbReference type="SUPFAM" id="SSF55729">
    <property type="entry name" value="Acyl-CoA N-acyltransferases (Nat)"/>
    <property type="match status" value="1"/>
</dbReference>
<sequence length="136" mass="14643">MFAVTDLHLSVRGTTPSSSRSSTTNAPLEASAGESKRFPISAVLLARLAVDRPHQGTGLGAALLADAMRRAVRAADEVGIRAILIAAFYRRFGFEPLSGDDLTLMATIAQVRNAGTLFRHSAARPRDRNGERLLER</sequence>
<name>A0AAU7ARH8_9ACTN</name>
<dbReference type="RefSeq" id="WP_354700811.1">
    <property type="nucleotide sequence ID" value="NZ_CP114014.1"/>
</dbReference>
<dbReference type="Gene3D" id="3.40.630.30">
    <property type="match status" value="1"/>
</dbReference>
<dbReference type="PANTHER" id="PTHR36449:SF1">
    <property type="entry name" value="ACETYLTRANSFERASE"/>
    <property type="match status" value="1"/>
</dbReference>
<keyword evidence="4" id="KW-0012">Acyltransferase</keyword>
<evidence type="ECO:0000256" key="1">
    <source>
        <dbReference type="ARBA" id="ARBA00022491"/>
    </source>
</evidence>
<organism evidence="8">
    <name type="scientific">Paraconexibacter sp. AEG42_29</name>
    <dbReference type="NCBI Taxonomy" id="2997339"/>
    <lineage>
        <taxon>Bacteria</taxon>
        <taxon>Bacillati</taxon>
        <taxon>Actinomycetota</taxon>
        <taxon>Thermoleophilia</taxon>
        <taxon>Solirubrobacterales</taxon>
        <taxon>Paraconexibacteraceae</taxon>
        <taxon>Paraconexibacter</taxon>
    </lineage>
</organism>
<accession>A0AAU7ARH8</accession>
<evidence type="ECO:0000256" key="4">
    <source>
        <dbReference type="ARBA" id="ARBA00023315"/>
    </source>
</evidence>
<gene>
    <name evidence="8" type="ORF">DSM112329_01100</name>
</gene>
<reference evidence="8" key="1">
    <citation type="submission" date="2022-12" db="EMBL/GenBank/DDBJ databases">
        <title>Paraconexibacter alkalitolerans sp. nov. and Baekduia alba sp. nov., isolated from soil and emended description of the genera Paraconexibacter (Chun et al., 2020) and Baekduia (An et al., 2020).</title>
        <authorList>
            <person name="Vieira S."/>
            <person name="Huber K.J."/>
            <person name="Geppert A."/>
            <person name="Wolf J."/>
            <person name="Neumann-Schaal M."/>
            <person name="Muesken M."/>
            <person name="Overmann J."/>
        </authorList>
    </citation>
    <scope>NUCLEOTIDE SEQUENCE</scope>
    <source>
        <strain evidence="8">AEG42_29</strain>
    </source>
</reference>
<keyword evidence="1" id="KW-0678">Repressor</keyword>
<feature type="region of interest" description="Disordered" evidence="6">
    <location>
        <begin position="1"/>
        <end position="32"/>
    </location>
</feature>
<dbReference type="InterPro" id="IPR000182">
    <property type="entry name" value="GNAT_dom"/>
</dbReference>
<evidence type="ECO:0000256" key="5">
    <source>
        <dbReference type="ARBA" id="ARBA00049880"/>
    </source>
</evidence>
<evidence type="ECO:0000259" key="7">
    <source>
        <dbReference type="Pfam" id="PF13508"/>
    </source>
</evidence>
<dbReference type="AlphaFoldDB" id="A0AAU7ARH8"/>
<comment type="catalytic activity">
    <reaction evidence="5">
        <text>glycyl-tRNA(Gly) + acetyl-CoA = N-acetylglycyl-tRNA(Gly) + CoA + H(+)</text>
        <dbReference type="Rhea" id="RHEA:81867"/>
        <dbReference type="Rhea" id="RHEA-COMP:9683"/>
        <dbReference type="Rhea" id="RHEA-COMP:19766"/>
        <dbReference type="ChEBI" id="CHEBI:15378"/>
        <dbReference type="ChEBI" id="CHEBI:57287"/>
        <dbReference type="ChEBI" id="CHEBI:57288"/>
        <dbReference type="ChEBI" id="CHEBI:78522"/>
        <dbReference type="ChEBI" id="CHEBI:232036"/>
    </reaction>
</comment>
<keyword evidence="2" id="KW-1277">Toxin-antitoxin system</keyword>
<dbReference type="InterPro" id="IPR016181">
    <property type="entry name" value="Acyl_CoA_acyltransferase"/>
</dbReference>
<proteinExistence type="predicted"/>
<evidence type="ECO:0000256" key="3">
    <source>
        <dbReference type="ARBA" id="ARBA00022679"/>
    </source>
</evidence>
<evidence type="ECO:0000256" key="6">
    <source>
        <dbReference type="SAM" id="MobiDB-lite"/>
    </source>
</evidence>
<feature type="compositionally biased region" description="Low complexity" evidence="6">
    <location>
        <begin position="14"/>
        <end position="24"/>
    </location>
</feature>